<gene>
    <name evidence="5" type="primary">CML36</name>
    <name evidence="5" type="ORF">MA16_Dca006617</name>
</gene>
<dbReference type="EMBL" id="KZ502134">
    <property type="protein sequence ID" value="PKU83217.1"/>
    <property type="molecule type" value="Genomic_DNA"/>
</dbReference>
<keyword evidence="1" id="KW-0479">Metal-binding</keyword>
<evidence type="ECO:0000256" key="3">
    <source>
        <dbReference type="ARBA" id="ARBA00022837"/>
    </source>
</evidence>
<sequence>MKLIKIGSFFSKISKSKKRARIESPSFGSIATASSSEETLTPKSVLPIAVDDLFSVFDRDGDGKITRRELEAVLKRLGPHDPPTEEELASMVAEIDRDGDGCISLDELEVIVPAALGEPVAGDELRDVFAVFDADGDGKISAEELLGVFIALGDGECTIDDCRRMIVGVDTDGDGFVCFGDFERMMDAKR</sequence>
<proteinExistence type="predicted"/>
<feature type="domain" description="EF-hand" evidence="4">
    <location>
        <begin position="50"/>
        <end position="80"/>
    </location>
</feature>
<dbReference type="GO" id="GO:0005509">
    <property type="term" value="F:calcium ion binding"/>
    <property type="evidence" value="ECO:0007669"/>
    <property type="project" value="InterPro"/>
</dbReference>
<dbReference type="InterPro" id="IPR011992">
    <property type="entry name" value="EF-hand-dom_pair"/>
</dbReference>
<feature type="domain" description="EF-hand" evidence="4">
    <location>
        <begin position="83"/>
        <end position="118"/>
    </location>
</feature>
<keyword evidence="6" id="KW-1185">Reference proteome</keyword>
<accession>A0A2I0X5P2</accession>
<dbReference type="FunFam" id="1.10.238.10:FF:000178">
    <property type="entry name" value="Calmodulin-2 A"/>
    <property type="match status" value="1"/>
</dbReference>
<evidence type="ECO:0000256" key="1">
    <source>
        <dbReference type="ARBA" id="ARBA00022723"/>
    </source>
</evidence>
<organism evidence="5 6">
    <name type="scientific">Dendrobium catenatum</name>
    <dbReference type="NCBI Taxonomy" id="906689"/>
    <lineage>
        <taxon>Eukaryota</taxon>
        <taxon>Viridiplantae</taxon>
        <taxon>Streptophyta</taxon>
        <taxon>Embryophyta</taxon>
        <taxon>Tracheophyta</taxon>
        <taxon>Spermatophyta</taxon>
        <taxon>Magnoliopsida</taxon>
        <taxon>Liliopsida</taxon>
        <taxon>Asparagales</taxon>
        <taxon>Orchidaceae</taxon>
        <taxon>Epidendroideae</taxon>
        <taxon>Malaxideae</taxon>
        <taxon>Dendrobiinae</taxon>
        <taxon>Dendrobium</taxon>
    </lineage>
</organism>
<evidence type="ECO:0000313" key="6">
    <source>
        <dbReference type="Proteomes" id="UP000233837"/>
    </source>
</evidence>
<name>A0A2I0X5P2_9ASPA</name>
<dbReference type="InterPro" id="IPR018247">
    <property type="entry name" value="EF_Hand_1_Ca_BS"/>
</dbReference>
<keyword evidence="2" id="KW-0677">Repeat</keyword>
<dbReference type="PROSITE" id="PS00018">
    <property type="entry name" value="EF_HAND_1"/>
    <property type="match status" value="4"/>
</dbReference>
<dbReference type="PANTHER" id="PTHR10891">
    <property type="entry name" value="EF-HAND CALCIUM-BINDING DOMAIN CONTAINING PROTEIN"/>
    <property type="match status" value="1"/>
</dbReference>
<feature type="domain" description="EF-hand" evidence="4">
    <location>
        <begin position="120"/>
        <end position="155"/>
    </location>
</feature>
<evidence type="ECO:0000313" key="5">
    <source>
        <dbReference type="EMBL" id="PKU83217.1"/>
    </source>
</evidence>
<dbReference type="InterPro" id="IPR002048">
    <property type="entry name" value="EF_hand_dom"/>
</dbReference>
<evidence type="ECO:0000259" key="4">
    <source>
        <dbReference type="PROSITE" id="PS50222"/>
    </source>
</evidence>
<evidence type="ECO:0000256" key="2">
    <source>
        <dbReference type="ARBA" id="ARBA00022737"/>
    </source>
</evidence>
<reference evidence="5 6" key="2">
    <citation type="journal article" date="2017" name="Nature">
        <title>The Apostasia genome and the evolution of orchids.</title>
        <authorList>
            <person name="Zhang G.Q."/>
            <person name="Liu K.W."/>
            <person name="Li Z."/>
            <person name="Lohaus R."/>
            <person name="Hsiao Y.Y."/>
            <person name="Niu S.C."/>
            <person name="Wang J.Y."/>
            <person name="Lin Y.C."/>
            <person name="Xu Q."/>
            <person name="Chen L.J."/>
            <person name="Yoshida K."/>
            <person name="Fujiwara S."/>
            <person name="Wang Z.W."/>
            <person name="Zhang Y.Q."/>
            <person name="Mitsuda N."/>
            <person name="Wang M."/>
            <person name="Liu G.H."/>
            <person name="Pecoraro L."/>
            <person name="Huang H.X."/>
            <person name="Xiao X.J."/>
            <person name="Lin M."/>
            <person name="Wu X.Y."/>
            <person name="Wu W.L."/>
            <person name="Chen Y.Y."/>
            <person name="Chang S.B."/>
            <person name="Sakamoto S."/>
            <person name="Ohme-Takagi M."/>
            <person name="Yagi M."/>
            <person name="Zeng S.J."/>
            <person name="Shen C.Y."/>
            <person name="Yeh C.M."/>
            <person name="Luo Y.B."/>
            <person name="Tsai W.C."/>
            <person name="Van de Peer Y."/>
            <person name="Liu Z.J."/>
        </authorList>
    </citation>
    <scope>NUCLEOTIDE SEQUENCE [LARGE SCALE GENOMIC DNA]</scope>
    <source>
        <tissue evidence="5">The whole plant</tissue>
    </source>
</reference>
<dbReference type="GO" id="GO:0043226">
    <property type="term" value="C:organelle"/>
    <property type="evidence" value="ECO:0007669"/>
    <property type="project" value="UniProtKB-ARBA"/>
</dbReference>
<protein>
    <submittedName>
        <fullName evidence="5">Putative calcium-binding protein CML36</fullName>
    </submittedName>
</protein>
<reference evidence="5 6" key="1">
    <citation type="journal article" date="2016" name="Sci. Rep.">
        <title>The Dendrobium catenatum Lindl. genome sequence provides insights into polysaccharide synthase, floral development and adaptive evolution.</title>
        <authorList>
            <person name="Zhang G.Q."/>
            <person name="Xu Q."/>
            <person name="Bian C."/>
            <person name="Tsai W.C."/>
            <person name="Yeh C.M."/>
            <person name="Liu K.W."/>
            <person name="Yoshida K."/>
            <person name="Zhang L.S."/>
            <person name="Chang S.B."/>
            <person name="Chen F."/>
            <person name="Shi Y."/>
            <person name="Su Y.Y."/>
            <person name="Zhang Y.Q."/>
            <person name="Chen L.J."/>
            <person name="Yin Y."/>
            <person name="Lin M."/>
            <person name="Huang H."/>
            <person name="Deng H."/>
            <person name="Wang Z.W."/>
            <person name="Zhu S.L."/>
            <person name="Zhao X."/>
            <person name="Deng C."/>
            <person name="Niu S.C."/>
            <person name="Huang J."/>
            <person name="Wang M."/>
            <person name="Liu G.H."/>
            <person name="Yang H.J."/>
            <person name="Xiao X.J."/>
            <person name="Hsiao Y.Y."/>
            <person name="Wu W.L."/>
            <person name="Chen Y.Y."/>
            <person name="Mitsuda N."/>
            <person name="Ohme-Takagi M."/>
            <person name="Luo Y.B."/>
            <person name="Van de Peer Y."/>
            <person name="Liu Z.J."/>
        </authorList>
    </citation>
    <scope>NUCLEOTIDE SEQUENCE [LARGE SCALE GENOMIC DNA]</scope>
    <source>
        <tissue evidence="5">The whole plant</tissue>
    </source>
</reference>
<dbReference type="AlphaFoldDB" id="A0A2I0X5P2"/>
<dbReference type="Gene3D" id="1.10.238.10">
    <property type="entry name" value="EF-hand"/>
    <property type="match status" value="2"/>
</dbReference>
<keyword evidence="3" id="KW-0106">Calcium</keyword>
<dbReference type="InterPro" id="IPR039647">
    <property type="entry name" value="EF_hand_pair_protein_CML-like"/>
</dbReference>
<dbReference type="Pfam" id="PF13499">
    <property type="entry name" value="EF-hand_7"/>
    <property type="match status" value="2"/>
</dbReference>
<dbReference type="SUPFAM" id="SSF47473">
    <property type="entry name" value="EF-hand"/>
    <property type="match status" value="1"/>
</dbReference>
<dbReference type="CDD" id="cd00051">
    <property type="entry name" value="EFh"/>
    <property type="match status" value="2"/>
</dbReference>
<dbReference type="OrthoDB" id="26525at2759"/>
<dbReference type="PROSITE" id="PS50222">
    <property type="entry name" value="EF_HAND_2"/>
    <property type="match status" value="4"/>
</dbReference>
<dbReference type="STRING" id="906689.A0A2I0X5P2"/>
<dbReference type="SMART" id="SM00054">
    <property type="entry name" value="EFh"/>
    <property type="match status" value="4"/>
</dbReference>
<dbReference type="Proteomes" id="UP000233837">
    <property type="component" value="Unassembled WGS sequence"/>
</dbReference>
<feature type="domain" description="EF-hand" evidence="4">
    <location>
        <begin position="157"/>
        <end position="190"/>
    </location>
</feature>